<dbReference type="EMBL" id="HE965805">
    <property type="protein sequence ID" value="CCJ64618.1"/>
    <property type="molecule type" value="Genomic_DNA"/>
</dbReference>
<dbReference type="Pfam" id="PF01475">
    <property type="entry name" value="FUR"/>
    <property type="match status" value="1"/>
</dbReference>
<accession>A0A0T7CSU2</accession>
<dbReference type="Gene3D" id="1.10.10.10">
    <property type="entry name" value="Winged helix-like DNA-binding domain superfamily/Winged helix DNA-binding domain"/>
    <property type="match status" value="1"/>
</dbReference>
<dbReference type="PANTHER" id="PTHR33202">
    <property type="entry name" value="ZINC UPTAKE REGULATION PROTEIN"/>
    <property type="match status" value="1"/>
</dbReference>
<reference evidence="9 10" key="1">
    <citation type="journal article" date="2012" name="BMC Genomics">
        <title>Comparative genomics of the classical Bordetella subspecies: the evolution and exchange of virulence-associated diversity amongst closely related pathogens.</title>
        <authorList>
            <person name="Park J."/>
            <person name="Zhang Y."/>
            <person name="Buboltz A.M."/>
            <person name="Zhang X."/>
            <person name="Schuster S.C."/>
            <person name="Ahuja U."/>
            <person name="Liu M."/>
            <person name="Miller J.F."/>
            <person name="Sebaihia M."/>
            <person name="Bentley S.D."/>
            <person name="Parkhill J."/>
            <person name="Harvill E.T."/>
        </authorList>
    </citation>
    <scope>NUCLEOTIDE SEQUENCE [LARGE SCALE GENOMIC DNA]</scope>
    <source>
        <strain evidence="10">ATCC 9797 / DSM 5571 / CCUG 30873 / LMG 14455 / NCTC 10739 / 18323</strain>
    </source>
</reference>
<dbReference type="GO" id="GO:0045892">
    <property type="term" value="P:negative regulation of DNA-templated transcription"/>
    <property type="evidence" value="ECO:0007669"/>
    <property type="project" value="TreeGrafter"/>
</dbReference>
<evidence type="ECO:0000256" key="1">
    <source>
        <dbReference type="ARBA" id="ARBA00007957"/>
    </source>
</evidence>
<dbReference type="Gene3D" id="3.30.1490.190">
    <property type="match status" value="1"/>
</dbReference>
<comment type="cofactor">
    <cofactor evidence="7">
        <name>Zn(2+)</name>
        <dbReference type="ChEBI" id="CHEBI:29105"/>
    </cofactor>
    <text evidence="7">Binds 1 zinc ion per subunit.</text>
</comment>
<dbReference type="Proteomes" id="UP000005250">
    <property type="component" value="Chromosome"/>
</dbReference>
<keyword evidence="10" id="KW-1185">Reference proteome</keyword>
<feature type="binding site" evidence="8">
    <location>
        <position position="105"/>
    </location>
    <ligand>
        <name>Fe cation</name>
        <dbReference type="ChEBI" id="CHEBI:24875"/>
    </ligand>
</feature>
<dbReference type="GO" id="GO:0003700">
    <property type="term" value="F:DNA-binding transcription factor activity"/>
    <property type="evidence" value="ECO:0007669"/>
    <property type="project" value="InterPro"/>
</dbReference>
<keyword evidence="2" id="KW-0678">Repressor</keyword>
<gene>
    <name evidence="9" type="ordered locus">BN118_3193</name>
</gene>
<dbReference type="InterPro" id="IPR036390">
    <property type="entry name" value="WH_DNA-bd_sf"/>
</dbReference>
<evidence type="ECO:0000256" key="7">
    <source>
        <dbReference type="PIRSR" id="PIRSR602481-1"/>
    </source>
</evidence>
<evidence type="ECO:0000313" key="9">
    <source>
        <dbReference type="EMBL" id="CCJ64618.1"/>
    </source>
</evidence>
<evidence type="ECO:0000256" key="3">
    <source>
        <dbReference type="ARBA" id="ARBA00022833"/>
    </source>
</evidence>
<dbReference type="AlphaFoldDB" id="A0A0T7CSU2"/>
<dbReference type="InterPro" id="IPR002481">
    <property type="entry name" value="FUR"/>
</dbReference>
<evidence type="ECO:0000256" key="2">
    <source>
        <dbReference type="ARBA" id="ARBA00022491"/>
    </source>
</evidence>
<dbReference type="InterPro" id="IPR036388">
    <property type="entry name" value="WH-like_DNA-bd_sf"/>
</dbReference>
<dbReference type="SUPFAM" id="SSF46785">
    <property type="entry name" value="Winged helix' DNA-binding domain"/>
    <property type="match status" value="1"/>
</dbReference>
<keyword evidence="7" id="KW-0479">Metal-binding</keyword>
<dbReference type="CDD" id="cd07153">
    <property type="entry name" value="Fur_like"/>
    <property type="match status" value="1"/>
</dbReference>
<dbReference type="GO" id="GO:1900376">
    <property type="term" value="P:regulation of secondary metabolite biosynthetic process"/>
    <property type="evidence" value="ECO:0007669"/>
    <property type="project" value="TreeGrafter"/>
</dbReference>
<keyword evidence="4" id="KW-0805">Transcription regulation</keyword>
<dbReference type="GO" id="GO:0000976">
    <property type="term" value="F:transcription cis-regulatory region binding"/>
    <property type="evidence" value="ECO:0007669"/>
    <property type="project" value="TreeGrafter"/>
</dbReference>
<dbReference type="eggNOG" id="COG0735">
    <property type="taxonomic scope" value="Bacteria"/>
</dbReference>
<evidence type="ECO:0000256" key="5">
    <source>
        <dbReference type="ARBA" id="ARBA00023125"/>
    </source>
</evidence>
<dbReference type="HOGENOM" id="CLU_096072_2_1_4"/>
<feature type="binding site" evidence="7">
    <location>
        <position position="151"/>
    </location>
    <ligand>
        <name>Zn(2+)</name>
        <dbReference type="ChEBI" id="CHEBI:29105"/>
    </ligand>
</feature>
<evidence type="ECO:0000313" key="10">
    <source>
        <dbReference type="Proteomes" id="UP000005250"/>
    </source>
</evidence>
<sequence length="170" mass="18611">MTVMSASRPTRADTVGAQLDLAESLCTQRGRRLTPIRRKVLELLLVHGRSLKAYELLEAMRAEHPGAAPPTVYRALDFLMDEGLIHRLDAVNAWSACHDAAGEPHDLLVVCTGCGAVAEISDPDMSRQLAERVARTGFALATHETEIRALCPQCQQNRPAQAHGHTHSHH</sequence>
<keyword evidence="8" id="KW-0408">Iron</keyword>
<organism evidence="9 10">
    <name type="scientific">Bordetella pertussis (strain ATCC 9797 / DSM 5571 / CCUG 30873 / LMG 14455 / NCTC 10739 / 18323)</name>
    <dbReference type="NCBI Taxonomy" id="568706"/>
    <lineage>
        <taxon>Bacteria</taxon>
        <taxon>Pseudomonadati</taxon>
        <taxon>Pseudomonadota</taxon>
        <taxon>Betaproteobacteria</taxon>
        <taxon>Burkholderiales</taxon>
        <taxon>Alcaligenaceae</taxon>
        <taxon>Bordetella</taxon>
    </lineage>
</organism>
<dbReference type="KEGG" id="bper:BN118_3193"/>
<dbReference type="GO" id="GO:0005829">
    <property type="term" value="C:cytosol"/>
    <property type="evidence" value="ECO:0007669"/>
    <property type="project" value="TreeGrafter"/>
</dbReference>
<evidence type="ECO:0000256" key="6">
    <source>
        <dbReference type="ARBA" id="ARBA00023163"/>
    </source>
</evidence>
<protein>
    <submittedName>
        <fullName evidence="9">Regulatory protein</fullName>
    </submittedName>
</protein>
<keyword evidence="6" id="KW-0804">Transcription</keyword>
<comment type="cofactor">
    <cofactor evidence="8">
        <name>Mn(2+)</name>
        <dbReference type="ChEBI" id="CHEBI:29035"/>
    </cofactor>
    <cofactor evidence="8">
        <name>Fe(2+)</name>
        <dbReference type="ChEBI" id="CHEBI:29033"/>
    </cofactor>
    <text evidence="8">Binds 1 Mn(2+) or Fe(2+) ion per subunit.</text>
</comment>
<feature type="binding site" evidence="8">
    <location>
        <position position="143"/>
    </location>
    <ligand>
        <name>Fe cation</name>
        <dbReference type="ChEBI" id="CHEBI:24875"/>
    </ligand>
</feature>
<evidence type="ECO:0000256" key="4">
    <source>
        <dbReference type="ARBA" id="ARBA00023015"/>
    </source>
</evidence>
<feature type="binding site" evidence="7">
    <location>
        <position position="114"/>
    </location>
    <ligand>
        <name>Zn(2+)</name>
        <dbReference type="ChEBI" id="CHEBI:29105"/>
    </ligand>
</feature>
<dbReference type="GO" id="GO:0008270">
    <property type="term" value="F:zinc ion binding"/>
    <property type="evidence" value="ECO:0007669"/>
    <property type="project" value="TreeGrafter"/>
</dbReference>
<dbReference type="InterPro" id="IPR043135">
    <property type="entry name" value="Fur_C"/>
</dbReference>
<dbReference type="PANTHER" id="PTHR33202:SF6">
    <property type="entry name" value="ZINC UPTAKE REGULATION PROTEIN"/>
    <property type="match status" value="1"/>
</dbReference>
<feature type="binding site" evidence="7">
    <location>
        <position position="111"/>
    </location>
    <ligand>
        <name>Zn(2+)</name>
        <dbReference type="ChEBI" id="CHEBI:29105"/>
    </ligand>
</feature>
<keyword evidence="5" id="KW-0238">DNA-binding</keyword>
<name>A0A0T7CSU2_BORP1</name>
<evidence type="ECO:0000256" key="8">
    <source>
        <dbReference type="PIRSR" id="PIRSR602481-2"/>
    </source>
</evidence>
<comment type="similarity">
    <text evidence="1">Belongs to the Fur family.</text>
</comment>
<proteinExistence type="inferred from homology"/>
<keyword evidence="3 7" id="KW-0862">Zinc</keyword>
<feature type="binding site" evidence="7">
    <location>
        <position position="154"/>
    </location>
    <ligand>
        <name>Zn(2+)</name>
        <dbReference type="ChEBI" id="CHEBI:29105"/>
    </ligand>
</feature>